<dbReference type="InterPro" id="IPR013784">
    <property type="entry name" value="Carb-bd-like_fold"/>
</dbReference>
<dbReference type="Gene3D" id="2.60.40.1120">
    <property type="entry name" value="Carboxypeptidase-like, regulatory domain"/>
    <property type="match status" value="2"/>
</dbReference>
<evidence type="ECO:0000313" key="4">
    <source>
        <dbReference type="EMBL" id="MPQ43202.1"/>
    </source>
</evidence>
<reference evidence="4 5" key="1">
    <citation type="submission" date="2019-10" db="EMBL/GenBank/DDBJ databases">
        <title>The Genome Sequence of Clostridium tarantellae Isolated from Fish Brain.</title>
        <authorList>
            <person name="Bano L."/>
            <person name="Kiel M."/>
            <person name="Sales G."/>
            <person name="Doxey A.C."/>
            <person name="Mansfield M.J."/>
            <person name="Schiavone M."/>
            <person name="Rossetto O."/>
            <person name="Pirazzini M."/>
            <person name="Dobrindt U."/>
            <person name="Montecucco C."/>
        </authorList>
    </citation>
    <scope>NUCLEOTIDE SEQUENCE [LARGE SCALE GENOMIC DNA]</scope>
    <source>
        <strain evidence="4 5">DSM 3997</strain>
    </source>
</reference>
<evidence type="ECO:0000313" key="5">
    <source>
        <dbReference type="Proteomes" id="UP000430345"/>
    </source>
</evidence>
<evidence type="ECO:0000256" key="1">
    <source>
        <dbReference type="ARBA" id="ARBA00007257"/>
    </source>
</evidence>
<dbReference type="Pfam" id="PF13620">
    <property type="entry name" value="CarboxypepD_reg"/>
    <property type="match status" value="2"/>
</dbReference>
<evidence type="ECO:0000256" key="3">
    <source>
        <dbReference type="ARBA" id="ARBA00022729"/>
    </source>
</evidence>
<keyword evidence="3" id="KW-0732">Signal</keyword>
<dbReference type="InterPro" id="IPR013783">
    <property type="entry name" value="Ig-like_fold"/>
</dbReference>
<evidence type="ECO:0008006" key="6">
    <source>
        <dbReference type="Google" id="ProtNLM"/>
    </source>
</evidence>
<dbReference type="RefSeq" id="WP_152888511.1">
    <property type="nucleotide sequence ID" value="NZ_WHJC01000047.1"/>
</dbReference>
<dbReference type="OrthoDB" id="176752at2"/>
<sequence length="295" mass="31387">MQIKQDKYSLGQSDNITISGKGEDVRLDVKLNLSVAKPPIGASISGTIIDSQGNPLEGAVIKLMDKDLKSISHTVTDTQGNYMINNIQGNTVYTLVAIAAGKLLNETESFTINTNESKNIDFTLINDPNIILGAISGSLTENISSEPLAGSIVSLYSLINENPTLIAMTYTDNTGSFIFSEVSPGDYNITFTSLGFIPTKQIIKVSANKISSVNVSLSNDPLSSNGIVSGIITDTFNKKIAGADVLLYKVDEENGLIPVAFTSTSSSGIYTFINVPQGTYLVKSNQSQLITVANS</sequence>
<protein>
    <recommendedName>
        <fullName evidence="6">Carboxypeptidase regulatory-like domain-containing protein</fullName>
    </recommendedName>
</protein>
<name>A0A6I1MLU5_9CLOT</name>
<dbReference type="AlphaFoldDB" id="A0A6I1MLU5"/>
<dbReference type="Gene3D" id="2.60.40.10">
    <property type="entry name" value="Immunoglobulins"/>
    <property type="match status" value="1"/>
</dbReference>
<dbReference type="GO" id="GO:0030246">
    <property type="term" value="F:carbohydrate binding"/>
    <property type="evidence" value="ECO:0007669"/>
    <property type="project" value="InterPro"/>
</dbReference>
<proteinExistence type="inferred from homology"/>
<dbReference type="SUPFAM" id="SSF49452">
    <property type="entry name" value="Starch-binding domain-like"/>
    <property type="match status" value="2"/>
</dbReference>
<dbReference type="InterPro" id="IPR008969">
    <property type="entry name" value="CarboxyPept-like_regulatory"/>
</dbReference>
<dbReference type="Proteomes" id="UP000430345">
    <property type="component" value="Unassembled WGS sequence"/>
</dbReference>
<keyword evidence="2" id="KW-0964">Secreted</keyword>
<comment type="caution">
    <text evidence="4">The sequence shown here is derived from an EMBL/GenBank/DDBJ whole genome shotgun (WGS) entry which is preliminary data.</text>
</comment>
<dbReference type="SUPFAM" id="SSF49464">
    <property type="entry name" value="Carboxypeptidase regulatory domain-like"/>
    <property type="match status" value="1"/>
</dbReference>
<accession>A0A6I1MLU5</accession>
<gene>
    <name evidence="4" type="ORF">GBZ86_05420</name>
</gene>
<keyword evidence="5" id="KW-1185">Reference proteome</keyword>
<dbReference type="PANTHER" id="PTHR36108:SF13">
    <property type="entry name" value="COLOSSIN-B-RELATED"/>
    <property type="match status" value="1"/>
</dbReference>
<dbReference type="PANTHER" id="PTHR36108">
    <property type="entry name" value="COLOSSIN-B-RELATED"/>
    <property type="match status" value="1"/>
</dbReference>
<dbReference type="EMBL" id="WHJC01000047">
    <property type="protein sequence ID" value="MPQ43202.1"/>
    <property type="molecule type" value="Genomic_DNA"/>
</dbReference>
<organism evidence="4 5">
    <name type="scientific">Clostridium tarantellae</name>
    <dbReference type="NCBI Taxonomy" id="39493"/>
    <lineage>
        <taxon>Bacteria</taxon>
        <taxon>Bacillati</taxon>
        <taxon>Bacillota</taxon>
        <taxon>Clostridia</taxon>
        <taxon>Eubacteriales</taxon>
        <taxon>Clostridiaceae</taxon>
        <taxon>Clostridium</taxon>
    </lineage>
</organism>
<evidence type="ECO:0000256" key="2">
    <source>
        <dbReference type="ARBA" id="ARBA00022525"/>
    </source>
</evidence>
<comment type="similarity">
    <text evidence="1">Belongs to the serine-aspartate repeat-containing protein (SDr) family.</text>
</comment>